<feature type="transmembrane region" description="Helical" evidence="1">
    <location>
        <begin position="183"/>
        <end position="210"/>
    </location>
</feature>
<name>A0A1I7ZE40_9BILA</name>
<reference evidence="3" key="1">
    <citation type="submission" date="2016-11" db="UniProtKB">
        <authorList>
            <consortium name="WormBaseParasite"/>
        </authorList>
    </citation>
    <scope>IDENTIFICATION</scope>
</reference>
<dbReference type="Pfam" id="PF10318">
    <property type="entry name" value="7TM_GPCR_Srh"/>
    <property type="match status" value="1"/>
</dbReference>
<dbReference type="WBParaSite" id="L893_g25263.t1">
    <property type="protein sequence ID" value="L893_g25263.t1"/>
    <property type="gene ID" value="L893_g25263"/>
</dbReference>
<feature type="transmembrane region" description="Helical" evidence="1">
    <location>
        <begin position="47"/>
        <end position="73"/>
    </location>
</feature>
<evidence type="ECO:0000256" key="1">
    <source>
        <dbReference type="SAM" id="Phobius"/>
    </source>
</evidence>
<proteinExistence type="predicted"/>
<keyword evidence="2" id="KW-1185">Reference proteome</keyword>
<organism evidence="2 3">
    <name type="scientific">Steinernema glaseri</name>
    <dbReference type="NCBI Taxonomy" id="37863"/>
    <lineage>
        <taxon>Eukaryota</taxon>
        <taxon>Metazoa</taxon>
        <taxon>Ecdysozoa</taxon>
        <taxon>Nematoda</taxon>
        <taxon>Chromadorea</taxon>
        <taxon>Rhabditida</taxon>
        <taxon>Tylenchina</taxon>
        <taxon>Panagrolaimomorpha</taxon>
        <taxon>Strongyloidoidea</taxon>
        <taxon>Steinernematidae</taxon>
        <taxon>Steinernema</taxon>
    </lineage>
</organism>
<dbReference type="InterPro" id="IPR019422">
    <property type="entry name" value="7TM_GPCR_serpentine_rcpt_Srh"/>
</dbReference>
<dbReference type="Gene3D" id="1.20.1070.10">
    <property type="entry name" value="Rhodopsin 7-helix transmembrane proteins"/>
    <property type="match status" value="1"/>
</dbReference>
<feature type="transmembrane region" description="Helical" evidence="1">
    <location>
        <begin position="93"/>
        <end position="118"/>
    </location>
</feature>
<feature type="transmembrane region" description="Helical" evidence="1">
    <location>
        <begin position="267"/>
        <end position="291"/>
    </location>
</feature>
<dbReference type="AlphaFoldDB" id="A0A1I7ZE40"/>
<evidence type="ECO:0000313" key="2">
    <source>
        <dbReference type="Proteomes" id="UP000095287"/>
    </source>
</evidence>
<keyword evidence="1" id="KW-1133">Transmembrane helix</keyword>
<keyword evidence="1" id="KW-0472">Membrane</keyword>
<dbReference type="Proteomes" id="UP000095287">
    <property type="component" value="Unplaced"/>
</dbReference>
<accession>A0A1I7ZE40</accession>
<sequence length="319" mass="36176">MVPDFYSLQWHTALIVVSSTLFFLVSIVGSYLILFKTPDAIKGYKFLFLYLNSAYQLCIFFIGFFGRISTYVLPPWVVCLEFSGLIQLFNPRMIYVELASIFFGLFGVVNAIAITVLYRYCHICHPKSFYVVDARWRAVIHGTISILPGSIMVLLLLLSRTVYGEDPKDISGNHLVIVFKFSPLAATFVIATGSYFYVVTSFSYILLFRIVRSFRNNITKASNRTREMQRALIITLLVSLCLPSILGGVPLVAAVYTIVVKADALEIIHRLCLLSSIWVGLVNISTTIIVVKPYREALLFCFRVKKKEDPKLFTNIKKK</sequence>
<protein>
    <submittedName>
        <fullName evidence="3">G protein-coupled receptor</fullName>
    </submittedName>
</protein>
<feature type="transmembrane region" description="Helical" evidence="1">
    <location>
        <begin position="12"/>
        <end position="35"/>
    </location>
</feature>
<dbReference type="SUPFAM" id="SSF81321">
    <property type="entry name" value="Family A G protein-coupled receptor-like"/>
    <property type="match status" value="1"/>
</dbReference>
<feature type="transmembrane region" description="Helical" evidence="1">
    <location>
        <begin position="231"/>
        <end position="255"/>
    </location>
</feature>
<feature type="transmembrane region" description="Helical" evidence="1">
    <location>
        <begin position="139"/>
        <end position="163"/>
    </location>
</feature>
<evidence type="ECO:0000313" key="3">
    <source>
        <dbReference type="WBParaSite" id="L893_g25263.t1"/>
    </source>
</evidence>
<keyword evidence="1" id="KW-0812">Transmembrane</keyword>